<reference evidence="1 2" key="1">
    <citation type="journal article" date="2018" name="Nat. Biotechnol.">
        <title>A standardized bacterial taxonomy based on genome phylogeny substantially revises the tree of life.</title>
        <authorList>
            <person name="Parks D.H."/>
            <person name="Chuvochina M."/>
            <person name="Waite D.W."/>
            <person name="Rinke C."/>
            <person name="Skarshewski A."/>
            <person name="Chaumeil P.A."/>
            <person name="Hugenholtz P."/>
        </authorList>
    </citation>
    <scope>NUCLEOTIDE SEQUENCE [LARGE SCALE GENOMIC DNA]</scope>
    <source>
        <strain evidence="1">UBA9015</strain>
    </source>
</reference>
<accession>A0A3D0WBF8</accession>
<evidence type="ECO:0000313" key="2">
    <source>
        <dbReference type="Proteomes" id="UP000262699"/>
    </source>
</evidence>
<sequence>MDIPGIYHGWIEWIGDGTGLPDAILHIHAGLAILLIVRLVSRRSLGSFVPFAVVVLAEFGNELLDYLHYGLRLDDTLADIGNTLFWPLVISLGVRLRPMVVRDRPTRGEDAAGEAPPISSA</sequence>
<dbReference type="AlphaFoldDB" id="A0A3D0WBF8"/>
<organism evidence="1 2">
    <name type="scientific">Sphingomonas bacterium</name>
    <dbReference type="NCBI Taxonomy" id="1895847"/>
    <lineage>
        <taxon>Bacteria</taxon>
        <taxon>Pseudomonadati</taxon>
        <taxon>Pseudomonadota</taxon>
        <taxon>Alphaproteobacteria</taxon>
        <taxon>Sphingomonadales</taxon>
        <taxon>Sphingomonadaceae</taxon>
        <taxon>Sphingomonas</taxon>
    </lineage>
</organism>
<gene>
    <name evidence="1" type="ORF">DEP91_02755</name>
</gene>
<dbReference type="EMBL" id="DOYJ01000087">
    <property type="protein sequence ID" value="HCB75083.1"/>
    <property type="molecule type" value="Genomic_DNA"/>
</dbReference>
<evidence type="ECO:0008006" key="3">
    <source>
        <dbReference type="Google" id="ProtNLM"/>
    </source>
</evidence>
<protein>
    <recommendedName>
        <fullName evidence="3">VanZ-like domain-containing protein</fullName>
    </recommendedName>
</protein>
<name>A0A3D0WBF8_9SPHN</name>
<dbReference type="Proteomes" id="UP000262699">
    <property type="component" value="Unassembled WGS sequence"/>
</dbReference>
<comment type="caution">
    <text evidence="1">The sequence shown here is derived from an EMBL/GenBank/DDBJ whole genome shotgun (WGS) entry which is preliminary data.</text>
</comment>
<proteinExistence type="predicted"/>
<evidence type="ECO:0000313" key="1">
    <source>
        <dbReference type="EMBL" id="HCB75083.1"/>
    </source>
</evidence>